<dbReference type="InParanoid" id="A0A7M7HG70"/>
<keyword evidence="3" id="KW-1185">Reference proteome</keyword>
<feature type="region of interest" description="Disordered" evidence="1">
    <location>
        <begin position="74"/>
        <end position="96"/>
    </location>
</feature>
<dbReference type="GeneID" id="103317557"/>
<protein>
    <submittedName>
        <fullName evidence="2">Uncharacterized protein</fullName>
    </submittedName>
</protein>
<evidence type="ECO:0000313" key="3">
    <source>
        <dbReference type="Proteomes" id="UP000002358"/>
    </source>
</evidence>
<dbReference type="KEGG" id="nvi:103317557"/>
<proteinExistence type="predicted"/>
<feature type="region of interest" description="Disordered" evidence="1">
    <location>
        <begin position="115"/>
        <end position="134"/>
    </location>
</feature>
<organism evidence="2 3">
    <name type="scientific">Nasonia vitripennis</name>
    <name type="common">Parasitic wasp</name>
    <dbReference type="NCBI Taxonomy" id="7425"/>
    <lineage>
        <taxon>Eukaryota</taxon>
        <taxon>Metazoa</taxon>
        <taxon>Ecdysozoa</taxon>
        <taxon>Arthropoda</taxon>
        <taxon>Hexapoda</taxon>
        <taxon>Insecta</taxon>
        <taxon>Pterygota</taxon>
        <taxon>Neoptera</taxon>
        <taxon>Endopterygota</taxon>
        <taxon>Hymenoptera</taxon>
        <taxon>Apocrita</taxon>
        <taxon>Proctotrupomorpha</taxon>
        <taxon>Chalcidoidea</taxon>
        <taxon>Pteromalidae</taxon>
        <taxon>Pteromalinae</taxon>
        <taxon>Nasonia</taxon>
    </lineage>
</organism>
<sequence length="134" mass="15881">MFNRKGKEYKIWMDPDSKKYIPRSTKHDHKKRKLQILTDMLVDNASNSDSDSDNQSCHENVFQDREIEQFEEEQMDEVHSNSSESVNNVEIDDIDKEEECDIDKEEKWINAFLGGQEKSHSEEEIQFHNKIKST</sequence>
<dbReference type="EnsemblMetazoa" id="XM_008215891">
    <property type="protein sequence ID" value="XP_008214113"/>
    <property type="gene ID" value="LOC103317557"/>
</dbReference>
<dbReference type="Proteomes" id="UP000002358">
    <property type="component" value="Chromosome 4"/>
</dbReference>
<accession>A0A7M7HG70</accession>
<feature type="compositionally biased region" description="Low complexity" evidence="1">
    <location>
        <begin position="80"/>
        <end position="89"/>
    </location>
</feature>
<evidence type="ECO:0000313" key="2">
    <source>
        <dbReference type="EnsemblMetazoa" id="XP_008214113"/>
    </source>
</evidence>
<dbReference type="RefSeq" id="XP_008214113.1">
    <property type="nucleotide sequence ID" value="XM_008215891.2"/>
</dbReference>
<reference evidence="2" key="1">
    <citation type="submission" date="2021-01" db="UniProtKB">
        <authorList>
            <consortium name="EnsemblMetazoa"/>
        </authorList>
    </citation>
    <scope>IDENTIFICATION</scope>
</reference>
<feature type="compositionally biased region" description="Basic and acidic residues" evidence="1">
    <location>
        <begin position="117"/>
        <end position="127"/>
    </location>
</feature>
<name>A0A7M7HG70_NASVI</name>
<dbReference type="AlphaFoldDB" id="A0A7M7HG70"/>
<evidence type="ECO:0000256" key="1">
    <source>
        <dbReference type="SAM" id="MobiDB-lite"/>
    </source>
</evidence>